<dbReference type="PANTHER" id="PTHR43861:SF1">
    <property type="entry name" value="TRANS-ACONITATE 2-METHYLTRANSFERASE"/>
    <property type="match status" value="1"/>
</dbReference>
<dbReference type="Gene3D" id="3.40.50.150">
    <property type="entry name" value="Vaccinia Virus protein VP39"/>
    <property type="match status" value="1"/>
</dbReference>
<dbReference type="EMBL" id="JBHUFF010000008">
    <property type="protein sequence ID" value="MFD1798871.1"/>
    <property type="molecule type" value="Genomic_DNA"/>
</dbReference>
<dbReference type="GO" id="GO:0008168">
    <property type="term" value="F:methyltransferase activity"/>
    <property type="evidence" value="ECO:0007669"/>
    <property type="project" value="UniProtKB-KW"/>
</dbReference>
<evidence type="ECO:0000256" key="3">
    <source>
        <dbReference type="ARBA" id="ARBA00022691"/>
    </source>
</evidence>
<gene>
    <name evidence="6" type="ORF">ACFSBK_03220</name>
</gene>
<comment type="similarity">
    <text evidence="4">Belongs to the methyltransferase superfamily. YrrT family.</text>
</comment>
<reference evidence="7" key="1">
    <citation type="journal article" date="2019" name="Int. J. Syst. Evol. Microbiol.">
        <title>The Global Catalogue of Microorganisms (GCM) 10K type strain sequencing project: providing services to taxonomists for standard genome sequencing and annotation.</title>
        <authorList>
            <consortium name="The Broad Institute Genomics Platform"/>
            <consortium name="The Broad Institute Genome Sequencing Center for Infectious Disease"/>
            <person name="Wu L."/>
            <person name="Ma J."/>
        </authorList>
    </citation>
    <scope>NUCLEOTIDE SEQUENCE [LARGE SCALE GENOMIC DNA]</scope>
    <source>
        <strain evidence="7">KCTC 42143</strain>
    </source>
</reference>
<keyword evidence="1 4" id="KW-0489">Methyltransferase</keyword>
<keyword evidence="2 4" id="KW-0808">Transferase</keyword>
<feature type="binding site" evidence="4">
    <location>
        <position position="74"/>
    </location>
    <ligand>
        <name>S-adenosyl-L-methionine</name>
        <dbReference type="ChEBI" id="CHEBI:59789"/>
    </ligand>
</feature>
<dbReference type="EC" id="2.1.1.-" evidence="4"/>
<feature type="domain" description="Methyltransferase type 11" evidence="5">
    <location>
        <begin position="51"/>
        <end position="127"/>
    </location>
</feature>
<dbReference type="RefSeq" id="WP_058919270.1">
    <property type="nucleotide sequence ID" value="NZ_JBHSQC010000015.1"/>
</dbReference>
<feature type="binding site" evidence="4">
    <location>
        <position position="53"/>
    </location>
    <ligand>
        <name>S-adenosyl-L-methionine</name>
        <dbReference type="ChEBI" id="CHEBI:59789"/>
    </ligand>
</feature>
<dbReference type="HAMAP" id="MF_02100">
    <property type="entry name" value="Methyltr_YrrT"/>
    <property type="match status" value="1"/>
</dbReference>
<dbReference type="CDD" id="cd02440">
    <property type="entry name" value="AdoMet_MTases"/>
    <property type="match status" value="1"/>
</dbReference>
<evidence type="ECO:0000259" key="5">
    <source>
        <dbReference type="Pfam" id="PF08241"/>
    </source>
</evidence>
<dbReference type="Pfam" id="PF08241">
    <property type="entry name" value="Methyltransf_11"/>
    <property type="match status" value="1"/>
</dbReference>
<dbReference type="InterPro" id="IPR013216">
    <property type="entry name" value="Methyltransf_11"/>
</dbReference>
<accession>A0ABW4NM46</accession>
<name>A0ABW4NM46_9LACT</name>
<evidence type="ECO:0000313" key="7">
    <source>
        <dbReference type="Proteomes" id="UP001597285"/>
    </source>
</evidence>
<evidence type="ECO:0000256" key="2">
    <source>
        <dbReference type="ARBA" id="ARBA00022679"/>
    </source>
</evidence>
<feature type="binding site" evidence="4">
    <location>
        <position position="97"/>
    </location>
    <ligand>
        <name>S-adenosyl-L-methionine</name>
        <dbReference type="ChEBI" id="CHEBI:59789"/>
    </ligand>
</feature>
<dbReference type="GO" id="GO:0032259">
    <property type="term" value="P:methylation"/>
    <property type="evidence" value="ECO:0007669"/>
    <property type="project" value="UniProtKB-KW"/>
</dbReference>
<evidence type="ECO:0000313" key="6">
    <source>
        <dbReference type="EMBL" id="MFD1798871.1"/>
    </source>
</evidence>
<dbReference type="InterPro" id="IPR029063">
    <property type="entry name" value="SAM-dependent_MTases_sf"/>
</dbReference>
<evidence type="ECO:0000256" key="1">
    <source>
        <dbReference type="ARBA" id="ARBA00022603"/>
    </source>
</evidence>
<comment type="caution">
    <text evidence="6">The sequence shown here is derived from an EMBL/GenBank/DDBJ whole genome shotgun (WGS) entry which is preliminary data.</text>
</comment>
<dbReference type="InterPro" id="IPR023553">
    <property type="entry name" value="Uncharacterised_MeTfrase_YrrT"/>
</dbReference>
<dbReference type="Proteomes" id="UP001597285">
    <property type="component" value="Unassembled WGS sequence"/>
</dbReference>
<proteinExistence type="inferred from homology"/>
<organism evidence="6 7">
    <name type="scientific">Carnobacterium antarcticum</name>
    <dbReference type="NCBI Taxonomy" id="2126436"/>
    <lineage>
        <taxon>Bacteria</taxon>
        <taxon>Bacillati</taxon>
        <taxon>Bacillota</taxon>
        <taxon>Bacilli</taxon>
        <taxon>Lactobacillales</taxon>
        <taxon>Carnobacteriaceae</taxon>
        <taxon>Carnobacterium</taxon>
    </lineage>
</organism>
<protein>
    <recommendedName>
        <fullName evidence="4">Uncharacterized methyltransferase ACFSBK_03220</fullName>
        <ecNumber evidence="4">2.1.1.-</ecNumber>
    </recommendedName>
</protein>
<keyword evidence="3 4" id="KW-0949">S-adenosyl-L-methionine</keyword>
<keyword evidence="7" id="KW-1185">Reference proteome</keyword>
<evidence type="ECO:0000256" key="4">
    <source>
        <dbReference type="HAMAP-Rule" id="MF_02100"/>
    </source>
</evidence>
<sequence>MGREFLEIFSDWSEDYDEFVEGKDPEYQEVFKNYDRILNELVSRSGNSIIEFGIGTGNLTLKLLAAGKTVFPIEPSREMREAAQKKLPTELEIIDGDLQKYPKPDRAIDTMVSSYVFHHLTDKEKALVLKDYALQLEENGKVVFADTMFKSKAAFFQKLNEAKKQNFYRLAEDLEREYYPIVSTVEQLFEEAGFDVDVQQMNDYVWIVTGTKK</sequence>
<dbReference type="PANTHER" id="PTHR43861">
    <property type="entry name" value="TRANS-ACONITATE 2-METHYLTRANSFERASE-RELATED"/>
    <property type="match status" value="1"/>
</dbReference>
<comment type="function">
    <text evidence="4">Could be a S-adenosyl-L-methionine-dependent methyltransferase.</text>
</comment>
<dbReference type="SUPFAM" id="SSF53335">
    <property type="entry name" value="S-adenosyl-L-methionine-dependent methyltransferases"/>
    <property type="match status" value="1"/>
</dbReference>